<feature type="domain" description="Endonuclease/exonuclease/phosphatase" evidence="1">
    <location>
        <begin position="3"/>
        <end position="241"/>
    </location>
</feature>
<dbReference type="GO" id="GO:0003824">
    <property type="term" value="F:catalytic activity"/>
    <property type="evidence" value="ECO:0007669"/>
    <property type="project" value="InterPro"/>
</dbReference>
<reference evidence="2" key="1">
    <citation type="submission" date="2014-12" db="EMBL/GenBank/DDBJ databases">
        <title>Insight into the proteome of Arion vulgaris.</title>
        <authorList>
            <person name="Aradska J."/>
            <person name="Bulat T."/>
            <person name="Smidak R."/>
            <person name="Sarate P."/>
            <person name="Gangsoo J."/>
            <person name="Sialana F."/>
            <person name="Bilban M."/>
            <person name="Lubec G."/>
        </authorList>
    </citation>
    <scope>NUCLEOTIDE SEQUENCE</scope>
    <source>
        <tissue evidence="2">Skin</tissue>
    </source>
</reference>
<dbReference type="PANTHER" id="PTHR23227:SF67">
    <property type="entry name" value="CRANIOFACIAL DEVELOPMENT PROTEIN 2-LIKE"/>
    <property type="match status" value="1"/>
</dbReference>
<accession>A0A0B7BIL9</accession>
<organism evidence="2">
    <name type="scientific">Arion vulgaris</name>
    <dbReference type="NCBI Taxonomy" id="1028688"/>
    <lineage>
        <taxon>Eukaryota</taxon>
        <taxon>Metazoa</taxon>
        <taxon>Spiralia</taxon>
        <taxon>Lophotrochozoa</taxon>
        <taxon>Mollusca</taxon>
        <taxon>Gastropoda</taxon>
        <taxon>Heterobranchia</taxon>
        <taxon>Euthyneura</taxon>
        <taxon>Panpulmonata</taxon>
        <taxon>Eupulmonata</taxon>
        <taxon>Stylommatophora</taxon>
        <taxon>Helicina</taxon>
        <taxon>Arionoidea</taxon>
        <taxon>Arionidae</taxon>
        <taxon>Arion</taxon>
    </lineage>
</organism>
<dbReference type="PANTHER" id="PTHR23227">
    <property type="entry name" value="BUCENTAUR RELATED"/>
    <property type="match status" value="1"/>
</dbReference>
<feature type="non-terminal residue" evidence="2">
    <location>
        <position position="249"/>
    </location>
</feature>
<dbReference type="Gene3D" id="3.60.10.10">
    <property type="entry name" value="Endonuclease/exonuclease/phosphatase"/>
    <property type="match status" value="1"/>
</dbReference>
<proteinExistence type="predicted"/>
<gene>
    <name evidence="2" type="primary">ORF189867</name>
</gene>
<dbReference type="InterPro" id="IPR036691">
    <property type="entry name" value="Endo/exonu/phosph_ase_sf"/>
</dbReference>
<feature type="non-terminal residue" evidence="2">
    <location>
        <position position="1"/>
    </location>
</feature>
<evidence type="ECO:0000313" key="2">
    <source>
        <dbReference type="EMBL" id="CEK92737.1"/>
    </source>
</evidence>
<dbReference type="CDD" id="cd09076">
    <property type="entry name" value="L1-EN"/>
    <property type="match status" value="1"/>
</dbReference>
<dbReference type="EMBL" id="HACG01045872">
    <property type="protein sequence ID" value="CEK92737.1"/>
    <property type="molecule type" value="Transcribed_RNA"/>
</dbReference>
<dbReference type="SUPFAM" id="SSF56219">
    <property type="entry name" value="DNase I-like"/>
    <property type="match status" value="1"/>
</dbReference>
<protein>
    <recommendedName>
        <fullName evidence="1">Endonuclease/exonuclease/phosphatase domain-containing protein</fullName>
    </recommendedName>
</protein>
<sequence>GCWNVRTLLEKEKTAQLATEMKNYKIDILGVSETRWKGIDKIKLHTGEIMLSSWQKEEESTHHSKGVALMLSREAQKALIEWETIGPRIITATFRTNKKKINLKVIQCYAPTNDREQVAKERFYTKVQSIMDRKRKKDIIILMGDLNAKIGDDNSSFEETMGNHGLGRMNENGEMFANFCASNQLIIGGSIFQHKRVHKATWISPDHITANQIDHICIDKKFRTSLQDVKVCRGADVASDHHLLLSKIR</sequence>
<dbReference type="InterPro" id="IPR027124">
    <property type="entry name" value="Swc5/CFDP1/2"/>
</dbReference>
<dbReference type="AlphaFoldDB" id="A0A0B7BIL9"/>
<dbReference type="InterPro" id="IPR005135">
    <property type="entry name" value="Endo/exonuclease/phosphatase"/>
</dbReference>
<name>A0A0B7BIL9_9EUPU</name>
<dbReference type="Pfam" id="PF03372">
    <property type="entry name" value="Exo_endo_phos"/>
    <property type="match status" value="1"/>
</dbReference>
<evidence type="ECO:0000259" key="1">
    <source>
        <dbReference type="Pfam" id="PF03372"/>
    </source>
</evidence>